<dbReference type="Gene3D" id="1.20.1280.50">
    <property type="match status" value="1"/>
</dbReference>
<dbReference type="InterPro" id="IPR001810">
    <property type="entry name" value="F-box_dom"/>
</dbReference>
<dbReference type="InterPro" id="IPR050232">
    <property type="entry name" value="FBL13/AtMIF1-like"/>
</dbReference>
<dbReference type="SUPFAM" id="SSF81383">
    <property type="entry name" value="F-box domain"/>
    <property type="match status" value="1"/>
</dbReference>
<accession>A0ABU6XDX8</accession>
<organism evidence="2 3">
    <name type="scientific">Stylosanthes scabra</name>
    <dbReference type="NCBI Taxonomy" id="79078"/>
    <lineage>
        <taxon>Eukaryota</taxon>
        <taxon>Viridiplantae</taxon>
        <taxon>Streptophyta</taxon>
        <taxon>Embryophyta</taxon>
        <taxon>Tracheophyta</taxon>
        <taxon>Spermatophyta</taxon>
        <taxon>Magnoliopsida</taxon>
        <taxon>eudicotyledons</taxon>
        <taxon>Gunneridae</taxon>
        <taxon>Pentapetalae</taxon>
        <taxon>rosids</taxon>
        <taxon>fabids</taxon>
        <taxon>Fabales</taxon>
        <taxon>Fabaceae</taxon>
        <taxon>Papilionoideae</taxon>
        <taxon>50 kb inversion clade</taxon>
        <taxon>dalbergioids sensu lato</taxon>
        <taxon>Dalbergieae</taxon>
        <taxon>Pterocarpus clade</taxon>
        <taxon>Stylosanthes</taxon>
    </lineage>
</organism>
<dbReference type="SUPFAM" id="SSF52047">
    <property type="entry name" value="RNI-like"/>
    <property type="match status" value="1"/>
</dbReference>
<dbReference type="Pfam" id="PF08387">
    <property type="entry name" value="FBD"/>
    <property type="match status" value="1"/>
</dbReference>
<dbReference type="InterPro" id="IPR036047">
    <property type="entry name" value="F-box-like_dom_sf"/>
</dbReference>
<evidence type="ECO:0000313" key="3">
    <source>
        <dbReference type="Proteomes" id="UP001341840"/>
    </source>
</evidence>
<reference evidence="2 3" key="1">
    <citation type="journal article" date="2023" name="Plants (Basel)">
        <title>Bridging the Gap: Combining Genomics and Transcriptomics Approaches to Understand Stylosanthes scabra, an Orphan Legume from the Brazilian Caatinga.</title>
        <authorList>
            <person name="Ferreira-Neto J.R.C."/>
            <person name="da Silva M.D."/>
            <person name="Binneck E."/>
            <person name="de Melo N.F."/>
            <person name="da Silva R.H."/>
            <person name="de Melo A.L.T.M."/>
            <person name="Pandolfi V."/>
            <person name="Bustamante F.O."/>
            <person name="Brasileiro-Vidal A.C."/>
            <person name="Benko-Iseppon A.M."/>
        </authorList>
    </citation>
    <scope>NUCLEOTIDE SEQUENCE [LARGE SCALE GENOMIC DNA]</scope>
    <source>
        <tissue evidence="2">Leaves</tissue>
    </source>
</reference>
<name>A0ABU6XDX8_9FABA</name>
<sequence length="399" mass="45976">MDVISTLPDEILCHILSFLPTRTSMATSVLSCRWCYLWRTVQVLDLNDRFCYNHERSSAGAHERFLAFLQEFVPLLHSVRKFHLDLIPRATSKPKLWKLYFSPSVDERSRRWYMRSDTLVSLVLHGNIYLHNVAPGEITLPSLKNLDMCVFSLNLGAFLYGCPVLETLRASLDYKIKNNLALVEHLALDSPSLEYLNLHLWSPCAQILVCDYPNMLKACLDIGAHWSKCDWLPKLLQALCKTKFLRLATSTTMGLLHDAPVLDLPDFCNLIHLQLDFEYLDIRVIDMLHNCPKLQALKICICERVPGYILHRKDHASNVWTQPISIPNCIISHLNTVEYQGYQNTAEEQEFTSYILQRGLVLKTMAIHANFFSECKKREIRKALSKIPRGSIMCRLKVD</sequence>
<dbReference type="EMBL" id="JASCZI010211600">
    <property type="protein sequence ID" value="MED6194960.1"/>
    <property type="molecule type" value="Genomic_DNA"/>
</dbReference>
<comment type="caution">
    <text evidence="2">The sequence shown here is derived from an EMBL/GenBank/DDBJ whole genome shotgun (WGS) entry which is preliminary data.</text>
</comment>
<proteinExistence type="predicted"/>
<dbReference type="PANTHER" id="PTHR31900:SF34">
    <property type="entry name" value="EMB|CAB62440.1-RELATED"/>
    <property type="match status" value="1"/>
</dbReference>
<dbReference type="PANTHER" id="PTHR31900">
    <property type="entry name" value="F-BOX/RNI SUPERFAMILY PROTEIN-RELATED"/>
    <property type="match status" value="1"/>
</dbReference>
<dbReference type="CDD" id="cd22160">
    <property type="entry name" value="F-box_AtFBL13-like"/>
    <property type="match status" value="1"/>
</dbReference>
<feature type="domain" description="FBD" evidence="1">
    <location>
        <begin position="328"/>
        <end position="399"/>
    </location>
</feature>
<keyword evidence="3" id="KW-1185">Reference proteome</keyword>
<evidence type="ECO:0000313" key="2">
    <source>
        <dbReference type="EMBL" id="MED6194960.1"/>
    </source>
</evidence>
<dbReference type="Pfam" id="PF00646">
    <property type="entry name" value="F-box"/>
    <property type="match status" value="1"/>
</dbReference>
<dbReference type="Proteomes" id="UP001341840">
    <property type="component" value="Unassembled WGS sequence"/>
</dbReference>
<dbReference type="InterPro" id="IPR006566">
    <property type="entry name" value="FBD"/>
</dbReference>
<dbReference type="InterPro" id="IPR053781">
    <property type="entry name" value="F-box_AtFBL13-like"/>
</dbReference>
<gene>
    <name evidence="2" type="ORF">PIB30_033485</name>
</gene>
<protein>
    <recommendedName>
        <fullName evidence="1">FBD domain-containing protein</fullName>
    </recommendedName>
</protein>
<dbReference type="SMART" id="SM00579">
    <property type="entry name" value="FBD"/>
    <property type="match status" value="1"/>
</dbReference>
<evidence type="ECO:0000259" key="1">
    <source>
        <dbReference type="SMART" id="SM00579"/>
    </source>
</evidence>